<dbReference type="GO" id="GO:0043138">
    <property type="term" value="F:3'-5' DNA helicase activity"/>
    <property type="evidence" value="ECO:0007669"/>
    <property type="project" value="TreeGrafter"/>
</dbReference>
<dbReference type="PANTHER" id="PTHR11070:SF2">
    <property type="entry name" value="ATP-DEPENDENT DNA HELICASE SRS2"/>
    <property type="match status" value="1"/>
</dbReference>
<dbReference type="GO" id="GO:0003677">
    <property type="term" value="F:DNA binding"/>
    <property type="evidence" value="ECO:0007669"/>
    <property type="project" value="InterPro"/>
</dbReference>
<keyword evidence="3 5" id="KW-0347">Helicase</keyword>
<dbReference type="GO" id="GO:0005524">
    <property type="term" value="F:ATP binding"/>
    <property type="evidence" value="ECO:0007669"/>
    <property type="project" value="UniProtKB-UniRule"/>
</dbReference>
<evidence type="ECO:0000256" key="3">
    <source>
        <dbReference type="ARBA" id="ARBA00022806"/>
    </source>
</evidence>
<dbReference type="InterPro" id="IPR000212">
    <property type="entry name" value="DNA_helicase_UvrD/REP"/>
</dbReference>
<evidence type="ECO:0000256" key="1">
    <source>
        <dbReference type="ARBA" id="ARBA00022741"/>
    </source>
</evidence>
<organism evidence="7">
    <name type="scientific">uncultured Caudovirales phage</name>
    <dbReference type="NCBI Taxonomy" id="2100421"/>
    <lineage>
        <taxon>Viruses</taxon>
        <taxon>Duplodnaviria</taxon>
        <taxon>Heunggongvirae</taxon>
        <taxon>Uroviricota</taxon>
        <taxon>Caudoviricetes</taxon>
        <taxon>Peduoviridae</taxon>
        <taxon>Maltschvirus</taxon>
        <taxon>Maltschvirus maltsch</taxon>
    </lineage>
</organism>
<sequence>MRTELIFGPPGCGKTHAMVEKVREALQRGVSPDRVGFMSYTTKAVNEALGRLCREFYLTKKDFPFVKTLHGLAFHALGLQRNDVMGPQDYVALGRILGLNFSGGVSLHPDGDWILPGDVFHDDYLRIADRAAMRMLPLEEEFRQTARYGMSYPALTQIVGTMENYKRAVHRLTFTDMLLQYVEIGEAPRLDLLIIDEAQDLVPLQWAVVRKLMERAKEVYFVGDDDQAIHAWAGVDIQLFLNASENKTVLSQSFRLPKAVHTLCDRIVKRIDVRQSKVWFPTEREGLVSFHMDRHTVPLDQGSWTVMARTNFQVSELANAMREDGYFFSRGDQRSVSMELSVALDAWQRLNNGESILKDQARSLYKRLPKSGKRKALNGGAMAALETGDPEGRYSLEILVNNYGLLVNQGGLEVFDLSFDDTVYIRSLQRRGTNLLEEPKIKLSTIHAMKGGEDQKIMLLTDSTKNCATSPDQDNEHRVFYTGGSRAKEELHVIESSRKYRYIV</sequence>
<feature type="binding site" evidence="5">
    <location>
        <begin position="8"/>
        <end position="15"/>
    </location>
    <ligand>
        <name>ATP</name>
        <dbReference type="ChEBI" id="CHEBI:30616"/>
    </ligand>
</feature>
<dbReference type="Gene3D" id="3.40.50.300">
    <property type="entry name" value="P-loop containing nucleotide triphosphate hydrolases"/>
    <property type="match status" value="2"/>
</dbReference>
<dbReference type="GO" id="GO:0016787">
    <property type="term" value="F:hydrolase activity"/>
    <property type="evidence" value="ECO:0007669"/>
    <property type="project" value="UniProtKB-UniRule"/>
</dbReference>
<protein>
    <submittedName>
        <fullName evidence="7">AAA domain containing protein</fullName>
    </submittedName>
</protein>
<dbReference type="EMBL" id="LR796344">
    <property type="protein sequence ID" value="CAB4138391.1"/>
    <property type="molecule type" value="Genomic_DNA"/>
</dbReference>
<dbReference type="Pfam" id="PF00580">
    <property type="entry name" value="UvrD-helicase"/>
    <property type="match status" value="1"/>
</dbReference>
<evidence type="ECO:0000256" key="5">
    <source>
        <dbReference type="PROSITE-ProRule" id="PRU00560"/>
    </source>
</evidence>
<keyword evidence="1 5" id="KW-0547">Nucleotide-binding</keyword>
<dbReference type="SUPFAM" id="SSF52540">
    <property type="entry name" value="P-loop containing nucleoside triphosphate hydrolases"/>
    <property type="match status" value="1"/>
</dbReference>
<gene>
    <name evidence="7" type="ORF">UFOVP330_29</name>
</gene>
<feature type="domain" description="UvrD-like helicase ATP-binding" evidence="6">
    <location>
        <begin position="1"/>
        <end position="263"/>
    </location>
</feature>
<evidence type="ECO:0000259" key="6">
    <source>
        <dbReference type="PROSITE" id="PS51198"/>
    </source>
</evidence>
<evidence type="ECO:0000256" key="4">
    <source>
        <dbReference type="ARBA" id="ARBA00022840"/>
    </source>
</evidence>
<dbReference type="PROSITE" id="PS51198">
    <property type="entry name" value="UVRD_HELICASE_ATP_BIND"/>
    <property type="match status" value="1"/>
</dbReference>
<dbReference type="GO" id="GO:0000725">
    <property type="term" value="P:recombinational repair"/>
    <property type="evidence" value="ECO:0007669"/>
    <property type="project" value="TreeGrafter"/>
</dbReference>
<keyword evidence="2 5" id="KW-0378">Hydrolase</keyword>
<evidence type="ECO:0000256" key="2">
    <source>
        <dbReference type="ARBA" id="ARBA00022801"/>
    </source>
</evidence>
<dbReference type="PANTHER" id="PTHR11070">
    <property type="entry name" value="UVRD / RECB / PCRA DNA HELICASE FAMILY MEMBER"/>
    <property type="match status" value="1"/>
</dbReference>
<keyword evidence="4 5" id="KW-0067">ATP-binding</keyword>
<reference evidence="7" key="1">
    <citation type="submission" date="2020-04" db="EMBL/GenBank/DDBJ databases">
        <authorList>
            <person name="Chiriac C."/>
            <person name="Salcher M."/>
            <person name="Ghai R."/>
            <person name="Kavagutti S V."/>
        </authorList>
    </citation>
    <scope>NUCLEOTIDE SEQUENCE</scope>
</reference>
<accession>A0A6J5LWD1</accession>
<proteinExistence type="predicted"/>
<dbReference type="InterPro" id="IPR027417">
    <property type="entry name" value="P-loop_NTPase"/>
</dbReference>
<dbReference type="InterPro" id="IPR014016">
    <property type="entry name" value="UvrD-like_ATP-bd"/>
</dbReference>
<evidence type="ECO:0000313" key="7">
    <source>
        <dbReference type="EMBL" id="CAB4138391.1"/>
    </source>
</evidence>
<name>A0A6J5LWD1_9CAUD</name>